<dbReference type="Pfam" id="PF07282">
    <property type="entry name" value="Cas12f1-like_TNB"/>
    <property type="match status" value="1"/>
</dbReference>
<evidence type="ECO:0000259" key="2">
    <source>
        <dbReference type="Pfam" id="PF07282"/>
    </source>
</evidence>
<dbReference type="RefSeq" id="WP_132224829.1">
    <property type="nucleotide sequence ID" value="NZ_JANKBG010000010.1"/>
</dbReference>
<proteinExistence type="predicted"/>
<feature type="domain" description="Cas12f1-like TNB" evidence="2">
    <location>
        <begin position="274"/>
        <end position="336"/>
    </location>
</feature>
<reference evidence="3 4" key="1">
    <citation type="submission" date="2019-03" db="EMBL/GenBank/DDBJ databases">
        <title>Genomic Encyclopedia of Type Strains, Phase IV (KMG-IV): sequencing the most valuable type-strain genomes for metagenomic binning, comparative biology and taxonomic classification.</title>
        <authorList>
            <person name="Goeker M."/>
        </authorList>
    </citation>
    <scope>NUCLEOTIDE SEQUENCE [LARGE SCALE GENOMIC DNA]</scope>
    <source>
        <strain evidence="3 4">DSM 29481</strain>
    </source>
</reference>
<keyword evidence="4" id="KW-1185">Reference proteome</keyword>
<dbReference type="GO" id="GO:0003677">
    <property type="term" value="F:DNA binding"/>
    <property type="evidence" value="ECO:0007669"/>
    <property type="project" value="UniProtKB-KW"/>
</dbReference>
<dbReference type="InterPro" id="IPR010095">
    <property type="entry name" value="Cas12f1-like_TNB"/>
</dbReference>
<protein>
    <submittedName>
        <fullName evidence="3">IS605 OrfB family transposase</fullName>
    </submittedName>
</protein>
<dbReference type="InterPro" id="IPR051399">
    <property type="entry name" value="RNA-guided_DNA_endo/Transpos"/>
</dbReference>
<dbReference type="NCBIfam" id="TIGR01766">
    <property type="entry name" value="IS200/IS605 family accessory protein TnpB-like domain"/>
    <property type="match status" value="1"/>
</dbReference>
<dbReference type="EMBL" id="SMBP01000010">
    <property type="protein sequence ID" value="TCU59223.1"/>
    <property type="molecule type" value="Genomic_DNA"/>
</dbReference>
<accession>A0A4R3TBJ6</accession>
<dbReference type="PANTHER" id="PTHR30405:SF11">
    <property type="entry name" value="RNA-GUIDED DNA ENDONUCLEASE RV2885C-RELATED"/>
    <property type="match status" value="1"/>
</dbReference>
<keyword evidence="1" id="KW-0238">DNA-binding</keyword>
<dbReference type="AlphaFoldDB" id="A0A4R3TBJ6"/>
<evidence type="ECO:0000313" key="3">
    <source>
        <dbReference type="EMBL" id="TCU59223.1"/>
    </source>
</evidence>
<dbReference type="Proteomes" id="UP000295773">
    <property type="component" value="Unassembled WGS sequence"/>
</dbReference>
<sequence>MYITIKLSLDLNEHLKHCLTWYETIYHKEIKRIADIFIKENHSYEYLYKNISNHISFHSKHLVLDFAKKEYEYRCGCKNSRKIRCSSCWSNSSYRLNGDLLQLELGLLEHKRFIDLPMYHNEQPLMQLARGKMMNLELMHIQENWYAFINVDIPIIFSTSRKTMGIDIGMKVPAVAALDNQHYRFFGNGRQRQFYLRKYKRHIQEMQRRKQFKKLRQFRHKLHNVLADQDHKISKDIISYALENDVGMIYLEKLTSIHDRFNVRQVSNAYLWSYQRLQQFITYKAQLAGIEVRYVNPYNTSKKCPKCGRINKPKDRTYQCKCGYHGHRDVVAAINILHAL</sequence>
<organism evidence="3 4">
    <name type="scientific">Longicatena caecimuris</name>
    <dbReference type="NCBI Taxonomy" id="1796635"/>
    <lineage>
        <taxon>Bacteria</taxon>
        <taxon>Bacillati</taxon>
        <taxon>Bacillota</taxon>
        <taxon>Erysipelotrichia</taxon>
        <taxon>Erysipelotrichales</taxon>
        <taxon>Erysipelotrichaceae</taxon>
        <taxon>Longicatena</taxon>
    </lineage>
</organism>
<name>A0A4R3TBJ6_9FIRM</name>
<dbReference type="NCBIfam" id="NF040570">
    <property type="entry name" value="guided_TnpB"/>
    <property type="match status" value="1"/>
</dbReference>
<gene>
    <name evidence="3" type="ORF">EDD61_11030</name>
</gene>
<dbReference type="PANTHER" id="PTHR30405">
    <property type="entry name" value="TRANSPOSASE"/>
    <property type="match status" value="1"/>
</dbReference>
<evidence type="ECO:0000313" key="4">
    <source>
        <dbReference type="Proteomes" id="UP000295773"/>
    </source>
</evidence>
<evidence type="ECO:0000256" key="1">
    <source>
        <dbReference type="ARBA" id="ARBA00023125"/>
    </source>
</evidence>
<comment type="caution">
    <text evidence="3">The sequence shown here is derived from an EMBL/GenBank/DDBJ whole genome shotgun (WGS) entry which is preliminary data.</text>
</comment>